<gene>
    <name evidence="2" type="ORF">QJS10_CPA07g00147</name>
</gene>
<evidence type="ECO:0000313" key="3">
    <source>
        <dbReference type="Proteomes" id="UP001180020"/>
    </source>
</evidence>
<dbReference type="Proteomes" id="UP001180020">
    <property type="component" value="Unassembled WGS sequence"/>
</dbReference>
<organism evidence="2 3">
    <name type="scientific">Acorus calamus</name>
    <name type="common">Sweet flag</name>
    <dbReference type="NCBI Taxonomy" id="4465"/>
    <lineage>
        <taxon>Eukaryota</taxon>
        <taxon>Viridiplantae</taxon>
        <taxon>Streptophyta</taxon>
        <taxon>Embryophyta</taxon>
        <taxon>Tracheophyta</taxon>
        <taxon>Spermatophyta</taxon>
        <taxon>Magnoliopsida</taxon>
        <taxon>Liliopsida</taxon>
        <taxon>Acoraceae</taxon>
        <taxon>Acorus</taxon>
    </lineage>
</organism>
<feature type="region of interest" description="Disordered" evidence="1">
    <location>
        <begin position="66"/>
        <end position="97"/>
    </location>
</feature>
<comment type="caution">
    <text evidence="2">The sequence shown here is derived from an EMBL/GenBank/DDBJ whole genome shotgun (WGS) entry which is preliminary data.</text>
</comment>
<sequence length="367" mass="42061">MNSDVLESSDTSKQKWHIVPPRRRQRQQRYQQQRESAEETPSPTHSTSKIMDKSIQLRKLGVCQNVSGMPTNNVPTDRGKTPMSRIQSPKGNDLMPKKDMQLQSIPGGKMFSSPIVQPIVRAKQTSVNLEAKKDKQPLPLPPTDQLSKALVVVEQAVDRASKKRMLESSTVDTTRSLIAAHKQKELENTSHAIKLFRRSWGLDEVPSSETVMECENTNPSSSPEGIYANPNPQTRKYMWTETQEVMKEGLPTLAGRKPFRFERMWFQYPQLYQIVQNRWRNEDHASPMGRLHAKLVSLQGPLRRWNRLIVGDITRQVELANERVQQLLVEEQQDNTSHDYSESISEAVNHLTHLQRNLEIFGLKGPE</sequence>
<feature type="compositionally biased region" description="Basic residues" evidence="1">
    <location>
        <begin position="14"/>
        <end position="27"/>
    </location>
</feature>
<proteinExistence type="predicted"/>
<feature type="compositionally biased region" description="Polar residues" evidence="1">
    <location>
        <begin position="39"/>
        <end position="49"/>
    </location>
</feature>
<evidence type="ECO:0000256" key="1">
    <source>
        <dbReference type="SAM" id="MobiDB-lite"/>
    </source>
</evidence>
<feature type="region of interest" description="Disordered" evidence="1">
    <location>
        <begin position="1"/>
        <end position="52"/>
    </location>
</feature>
<protein>
    <submittedName>
        <fullName evidence="2">Uncharacterized protein</fullName>
    </submittedName>
</protein>
<dbReference type="AlphaFoldDB" id="A0AAV9EI23"/>
<reference evidence="2" key="2">
    <citation type="submission" date="2023-06" db="EMBL/GenBank/DDBJ databases">
        <authorList>
            <person name="Ma L."/>
            <person name="Liu K.-W."/>
            <person name="Li Z."/>
            <person name="Hsiao Y.-Y."/>
            <person name="Qi Y."/>
            <person name="Fu T."/>
            <person name="Tang G."/>
            <person name="Zhang D."/>
            <person name="Sun W.-H."/>
            <person name="Liu D.-K."/>
            <person name="Li Y."/>
            <person name="Chen G.-Z."/>
            <person name="Liu X.-D."/>
            <person name="Liao X.-Y."/>
            <person name="Jiang Y.-T."/>
            <person name="Yu X."/>
            <person name="Hao Y."/>
            <person name="Huang J."/>
            <person name="Zhao X.-W."/>
            <person name="Ke S."/>
            <person name="Chen Y.-Y."/>
            <person name="Wu W.-L."/>
            <person name="Hsu J.-L."/>
            <person name="Lin Y.-F."/>
            <person name="Huang M.-D."/>
            <person name="Li C.-Y."/>
            <person name="Huang L."/>
            <person name="Wang Z.-W."/>
            <person name="Zhao X."/>
            <person name="Zhong W.-Y."/>
            <person name="Peng D.-H."/>
            <person name="Ahmad S."/>
            <person name="Lan S."/>
            <person name="Zhang J.-S."/>
            <person name="Tsai W.-C."/>
            <person name="Van De Peer Y."/>
            <person name="Liu Z.-J."/>
        </authorList>
    </citation>
    <scope>NUCLEOTIDE SEQUENCE</scope>
    <source>
        <strain evidence="2">CP</strain>
        <tissue evidence="2">Leaves</tissue>
    </source>
</reference>
<feature type="compositionally biased region" description="Polar residues" evidence="1">
    <location>
        <begin position="66"/>
        <end position="75"/>
    </location>
</feature>
<accession>A0AAV9EI23</accession>
<reference evidence="2" key="1">
    <citation type="journal article" date="2023" name="Nat. Commun.">
        <title>Diploid and tetraploid genomes of Acorus and the evolution of monocots.</title>
        <authorList>
            <person name="Ma L."/>
            <person name="Liu K.W."/>
            <person name="Li Z."/>
            <person name="Hsiao Y.Y."/>
            <person name="Qi Y."/>
            <person name="Fu T."/>
            <person name="Tang G.D."/>
            <person name="Zhang D."/>
            <person name="Sun W.H."/>
            <person name="Liu D.K."/>
            <person name="Li Y."/>
            <person name="Chen G.Z."/>
            <person name="Liu X.D."/>
            <person name="Liao X.Y."/>
            <person name="Jiang Y.T."/>
            <person name="Yu X."/>
            <person name="Hao Y."/>
            <person name="Huang J."/>
            <person name="Zhao X.W."/>
            <person name="Ke S."/>
            <person name="Chen Y.Y."/>
            <person name="Wu W.L."/>
            <person name="Hsu J.L."/>
            <person name="Lin Y.F."/>
            <person name="Huang M.D."/>
            <person name="Li C.Y."/>
            <person name="Huang L."/>
            <person name="Wang Z.W."/>
            <person name="Zhao X."/>
            <person name="Zhong W.Y."/>
            <person name="Peng D.H."/>
            <person name="Ahmad S."/>
            <person name="Lan S."/>
            <person name="Zhang J.S."/>
            <person name="Tsai W.C."/>
            <person name="Van de Peer Y."/>
            <person name="Liu Z.J."/>
        </authorList>
    </citation>
    <scope>NUCLEOTIDE SEQUENCE</scope>
    <source>
        <strain evidence="2">CP</strain>
    </source>
</reference>
<feature type="compositionally biased region" description="Polar residues" evidence="1">
    <location>
        <begin position="1"/>
        <end position="11"/>
    </location>
</feature>
<name>A0AAV9EI23_ACOCL</name>
<evidence type="ECO:0000313" key="2">
    <source>
        <dbReference type="EMBL" id="KAK1312764.1"/>
    </source>
</evidence>
<dbReference type="EMBL" id="JAUJYO010000007">
    <property type="protein sequence ID" value="KAK1312764.1"/>
    <property type="molecule type" value="Genomic_DNA"/>
</dbReference>
<keyword evidence="3" id="KW-1185">Reference proteome</keyword>